<reference evidence="5" key="2">
    <citation type="submission" date="2025-08" db="UniProtKB">
        <authorList>
            <consortium name="Ensembl"/>
        </authorList>
    </citation>
    <scope>IDENTIFICATION</scope>
</reference>
<dbReference type="EMBL" id="AFYH01089751">
    <property type="status" value="NOT_ANNOTATED_CDS"/>
    <property type="molecule type" value="Genomic_DNA"/>
</dbReference>
<dbReference type="EMBL" id="AFYH01089750">
    <property type="status" value="NOT_ANNOTATED_CDS"/>
    <property type="molecule type" value="Genomic_DNA"/>
</dbReference>
<evidence type="ECO:0000256" key="1">
    <source>
        <dbReference type="ARBA" id="ARBA00005771"/>
    </source>
</evidence>
<dbReference type="InParanoid" id="H3A2Z4"/>
<dbReference type="Ensembl" id="ENSLACT00000004051.1">
    <property type="protein sequence ID" value="ENSLACP00000004015.1"/>
    <property type="gene ID" value="ENSLACG00000003575.1"/>
</dbReference>
<dbReference type="GO" id="GO:0008146">
    <property type="term" value="F:sulfotransferase activity"/>
    <property type="evidence" value="ECO:0007669"/>
    <property type="project" value="InterPro"/>
</dbReference>
<dbReference type="InterPro" id="IPR000863">
    <property type="entry name" value="Sulfotransferase_dom"/>
</dbReference>
<reference evidence="5" key="3">
    <citation type="submission" date="2025-09" db="UniProtKB">
        <authorList>
            <consortium name="Ensembl"/>
        </authorList>
    </citation>
    <scope>IDENTIFICATION</scope>
</reference>
<dbReference type="Pfam" id="PF00685">
    <property type="entry name" value="Sulfotransfer_1"/>
    <property type="match status" value="1"/>
</dbReference>
<dbReference type="OMA" id="DHALSWN"/>
<keyword evidence="6" id="KW-1185">Reference proteome</keyword>
<reference evidence="6" key="1">
    <citation type="submission" date="2011-08" db="EMBL/GenBank/DDBJ databases">
        <title>The draft genome of Latimeria chalumnae.</title>
        <authorList>
            <person name="Di Palma F."/>
            <person name="Alfoldi J."/>
            <person name="Johnson J."/>
            <person name="Berlin A."/>
            <person name="Gnerre S."/>
            <person name="Jaffe D."/>
            <person name="MacCallum I."/>
            <person name="Young S."/>
            <person name="Walker B.J."/>
            <person name="Lander E."/>
            <person name="Lindblad-Toh K."/>
        </authorList>
    </citation>
    <scope>NUCLEOTIDE SEQUENCE [LARGE SCALE GENOMIC DNA]</scope>
    <source>
        <strain evidence="6">Wild caught</strain>
    </source>
</reference>
<evidence type="ECO:0000256" key="2">
    <source>
        <dbReference type="ARBA" id="ARBA00022679"/>
    </source>
</evidence>
<evidence type="ECO:0000313" key="5">
    <source>
        <dbReference type="Ensembl" id="ENSLACP00000004015.1"/>
    </source>
</evidence>
<accession>H3A2Z4</accession>
<name>H3A2Z4_LATCH</name>
<proteinExistence type="inferred from homology"/>
<evidence type="ECO:0000313" key="6">
    <source>
        <dbReference type="Proteomes" id="UP000008672"/>
    </source>
</evidence>
<protein>
    <recommendedName>
        <fullName evidence="3">Sulfotransferase</fullName>
        <ecNumber evidence="3">2.8.2.-</ecNumber>
    </recommendedName>
</protein>
<dbReference type="HOGENOM" id="CLU_027239_6_1_1"/>
<dbReference type="EMBL" id="AFYH01089749">
    <property type="status" value="NOT_ANNOTATED_CDS"/>
    <property type="molecule type" value="Genomic_DNA"/>
</dbReference>
<organism evidence="5 6">
    <name type="scientific">Latimeria chalumnae</name>
    <name type="common">Coelacanth</name>
    <dbReference type="NCBI Taxonomy" id="7897"/>
    <lineage>
        <taxon>Eukaryota</taxon>
        <taxon>Metazoa</taxon>
        <taxon>Chordata</taxon>
        <taxon>Craniata</taxon>
        <taxon>Vertebrata</taxon>
        <taxon>Euteleostomi</taxon>
        <taxon>Coelacanthiformes</taxon>
        <taxon>Coelacanthidae</taxon>
        <taxon>Latimeria</taxon>
    </lineage>
</organism>
<dbReference type="STRING" id="7897.ENSLACP00000004015"/>
<comment type="similarity">
    <text evidence="1 3">Belongs to the sulfotransferase 1 family.</text>
</comment>
<feature type="domain" description="Sulfotransferase" evidence="4">
    <location>
        <begin position="2"/>
        <end position="201"/>
    </location>
</feature>
<keyword evidence="2 3" id="KW-0808">Transferase</keyword>
<dbReference type="eggNOG" id="KOG1584">
    <property type="taxonomic scope" value="Eukaryota"/>
</dbReference>
<evidence type="ECO:0000259" key="4">
    <source>
        <dbReference type="Pfam" id="PF00685"/>
    </source>
</evidence>
<dbReference type="InterPro" id="IPR027417">
    <property type="entry name" value="P-loop_NTPase"/>
</dbReference>
<dbReference type="AlphaFoldDB" id="H3A2Z4"/>
<dbReference type="EC" id="2.8.2.-" evidence="3"/>
<dbReference type="PANTHER" id="PTHR11783">
    <property type="entry name" value="SULFOTRANSFERASE SULT"/>
    <property type="match status" value="1"/>
</dbReference>
<dbReference type="Gene3D" id="3.40.50.300">
    <property type="entry name" value="P-loop containing nucleotide triphosphate hydrolases"/>
    <property type="match status" value="1"/>
</dbReference>
<dbReference type="SUPFAM" id="SSF52540">
    <property type="entry name" value="P-loop containing nucleoside triphosphate hydrolases"/>
    <property type="match status" value="1"/>
</dbReference>
<dbReference type="Proteomes" id="UP000008672">
    <property type="component" value="Unassembled WGS sequence"/>
</dbReference>
<dbReference type="GeneTree" id="ENSGT00940000159084"/>
<gene>
    <name evidence="5" type="primary">LOC102367324</name>
</gene>
<sequence>VMKEQPSPRVYGTHLHYDFIPKSIIQSKTKVLMLVLFRNPKDTAVSYFHFNNNNPLLPSFASWDEFFQRFMTGQVCWGSYFDHALVWEKYIDDENVLIITYEQLKENLVDGIKQIAEFFNVNLSKEHIASTVKSTSFQSMMENSQNTHGSLGNAFFRKGTFNKTDIRKLACLGIVGDWKNLFTEDQSKEMDVKFEECLAGTKLGALLKYDVYCKT</sequence>
<evidence type="ECO:0000256" key="3">
    <source>
        <dbReference type="RuleBase" id="RU361155"/>
    </source>
</evidence>
<dbReference type="Bgee" id="ENSLACG00000003575">
    <property type="expression patterns" value="Expressed in pharyngeal gill and 5 other cell types or tissues"/>
</dbReference>